<proteinExistence type="predicted"/>
<reference evidence="1 2" key="2">
    <citation type="journal article" date="2022" name="Mol. Ecol. Resour.">
        <title>The genomes of chicory, endive, great burdock and yacon provide insights into Asteraceae paleo-polyploidization history and plant inulin production.</title>
        <authorList>
            <person name="Fan W."/>
            <person name="Wang S."/>
            <person name="Wang H."/>
            <person name="Wang A."/>
            <person name="Jiang F."/>
            <person name="Liu H."/>
            <person name="Zhao H."/>
            <person name="Xu D."/>
            <person name="Zhang Y."/>
        </authorList>
    </citation>
    <scope>NUCLEOTIDE SEQUENCE [LARGE SCALE GENOMIC DNA]</scope>
    <source>
        <strain evidence="2">cv. Niubang</strain>
    </source>
</reference>
<reference evidence="2" key="1">
    <citation type="journal article" date="2022" name="Mol. Ecol. Resour.">
        <title>The genomes of chicory, endive, great burdock and yacon provide insights into Asteraceae palaeo-polyploidization history and plant inulin production.</title>
        <authorList>
            <person name="Fan W."/>
            <person name="Wang S."/>
            <person name="Wang H."/>
            <person name="Wang A."/>
            <person name="Jiang F."/>
            <person name="Liu H."/>
            <person name="Zhao H."/>
            <person name="Xu D."/>
            <person name="Zhang Y."/>
        </authorList>
    </citation>
    <scope>NUCLEOTIDE SEQUENCE [LARGE SCALE GENOMIC DNA]</scope>
    <source>
        <strain evidence="2">cv. Niubang</strain>
    </source>
</reference>
<keyword evidence="2" id="KW-1185">Reference proteome</keyword>
<dbReference type="EMBL" id="CM042052">
    <property type="protein sequence ID" value="KAI3718125.1"/>
    <property type="molecule type" value="Genomic_DNA"/>
</dbReference>
<name>A0ACB9B854_ARCLA</name>
<gene>
    <name evidence="1" type="ORF">L6452_18977</name>
</gene>
<evidence type="ECO:0000313" key="1">
    <source>
        <dbReference type="EMBL" id="KAI3718125.1"/>
    </source>
</evidence>
<dbReference type="Proteomes" id="UP001055879">
    <property type="component" value="Linkage Group LG06"/>
</dbReference>
<evidence type="ECO:0000313" key="2">
    <source>
        <dbReference type="Proteomes" id="UP001055879"/>
    </source>
</evidence>
<comment type="caution">
    <text evidence="1">The sequence shown here is derived from an EMBL/GenBank/DDBJ whole genome shotgun (WGS) entry which is preliminary data.</text>
</comment>
<sequence length="366" mass="40925">MSILSDLQIWNNAAFDNGAADSSSNNLIIKSSWSPLKKSLSMNQHPSDSIGSSFSSKENQSPSNVAARSKPLNNLPIKIGLSKSSVVEDKTEEEIQIENEISRLYARLESLRLKRAQQNAKKTLDANNRDSGVKETGFSRTKIQRRGFSLGPNEIMSATNPKSKQLGTTPIQSTQNRRKSCFWKLGDIEEEEKMGVSRGKNLSLRQTVTTGRSKKGTKKDDSLLSSIQPKKLFGEQSKKPLKPGRVIASRYNQATVTSSMRKKLLTDNNVDGKSRGTEGRVKRKWEIPSEIVIPKRLDLDSNEDESEGSIDMVMPDVLPRIRAVRYVDETGRDSGPAKRVAELVGKKSYFDEEEEEVCQRLSFEEE</sequence>
<accession>A0ACB9B854</accession>
<organism evidence="1 2">
    <name type="scientific">Arctium lappa</name>
    <name type="common">Greater burdock</name>
    <name type="synonym">Lappa major</name>
    <dbReference type="NCBI Taxonomy" id="4217"/>
    <lineage>
        <taxon>Eukaryota</taxon>
        <taxon>Viridiplantae</taxon>
        <taxon>Streptophyta</taxon>
        <taxon>Embryophyta</taxon>
        <taxon>Tracheophyta</taxon>
        <taxon>Spermatophyta</taxon>
        <taxon>Magnoliopsida</taxon>
        <taxon>eudicotyledons</taxon>
        <taxon>Gunneridae</taxon>
        <taxon>Pentapetalae</taxon>
        <taxon>asterids</taxon>
        <taxon>campanulids</taxon>
        <taxon>Asterales</taxon>
        <taxon>Asteraceae</taxon>
        <taxon>Carduoideae</taxon>
        <taxon>Cardueae</taxon>
        <taxon>Arctiinae</taxon>
        <taxon>Arctium</taxon>
    </lineage>
</organism>
<protein>
    <submittedName>
        <fullName evidence="1">Uncharacterized protein</fullName>
    </submittedName>
</protein>